<dbReference type="Pfam" id="PF17917">
    <property type="entry name" value="RT_RNaseH"/>
    <property type="match status" value="1"/>
</dbReference>
<name>A0A0C3NU08_PISTI</name>
<evidence type="ECO:0000256" key="6">
    <source>
        <dbReference type="ARBA" id="ARBA00022918"/>
    </source>
</evidence>
<evidence type="ECO:0000256" key="4">
    <source>
        <dbReference type="ARBA" id="ARBA00022759"/>
    </source>
</evidence>
<dbReference type="OrthoDB" id="2682797at2759"/>
<dbReference type="AlphaFoldDB" id="A0A0C3NU08"/>
<dbReference type="InParanoid" id="A0A0C3NU08"/>
<dbReference type="GO" id="GO:0016787">
    <property type="term" value="F:hydrolase activity"/>
    <property type="evidence" value="ECO:0007669"/>
    <property type="project" value="UniProtKB-KW"/>
</dbReference>
<dbReference type="HOGENOM" id="CLU_000384_33_3_1"/>
<evidence type="ECO:0000313" key="9">
    <source>
        <dbReference type="Proteomes" id="UP000054217"/>
    </source>
</evidence>
<evidence type="ECO:0000256" key="5">
    <source>
        <dbReference type="ARBA" id="ARBA00022801"/>
    </source>
</evidence>
<dbReference type="EMBL" id="KN832010">
    <property type="protein sequence ID" value="KIN98910.1"/>
    <property type="molecule type" value="Genomic_DNA"/>
</dbReference>
<feature type="domain" description="Reverse transcriptase" evidence="7">
    <location>
        <begin position="1"/>
        <end position="60"/>
    </location>
</feature>
<evidence type="ECO:0000256" key="1">
    <source>
        <dbReference type="ARBA" id="ARBA00022679"/>
    </source>
</evidence>
<keyword evidence="5" id="KW-0378">Hydrolase</keyword>
<dbReference type="PANTHER" id="PTHR37984:SF5">
    <property type="entry name" value="PROTEIN NYNRIN-LIKE"/>
    <property type="match status" value="1"/>
</dbReference>
<dbReference type="Gene3D" id="3.30.70.270">
    <property type="match status" value="1"/>
</dbReference>
<dbReference type="InterPro" id="IPR000477">
    <property type="entry name" value="RT_dom"/>
</dbReference>
<evidence type="ECO:0000256" key="3">
    <source>
        <dbReference type="ARBA" id="ARBA00022722"/>
    </source>
</evidence>
<dbReference type="STRING" id="870435.A0A0C3NU08"/>
<protein>
    <recommendedName>
        <fullName evidence="7">Reverse transcriptase domain-containing protein</fullName>
    </recommendedName>
</protein>
<reference evidence="9" key="2">
    <citation type="submission" date="2015-01" db="EMBL/GenBank/DDBJ databases">
        <title>Evolutionary Origins and Diversification of the Mycorrhizal Mutualists.</title>
        <authorList>
            <consortium name="DOE Joint Genome Institute"/>
            <consortium name="Mycorrhizal Genomics Consortium"/>
            <person name="Kohler A."/>
            <person name="Kuo A."/>
            <person name="Nagy L.G."/>
            <person name="Floudas D."/>
            <person name="Copeland A."/>
            <person name="Barry K.W."/>
            <person name="Cichocki N."/>
            <person name="Veneault-Fourrey C."/>
            <person name="LaButti K."/>
            <person name="Lindquist E.A."/>
            <person name="Lipzen A."/>
            <person name="Lundell T."/>
            <person name="Morin E."/>
            <person name="Murat C."/>
            <person name="Riley R."/>
            <person name="Ohm R."/>
            <person name="Sun H."/>
            <person name="Tunlid A."/>
            <person name="Henrissat B."/>
            <person name="Grigoriev I.V."/>
            <person name="Hibbett D.S."/>
            <person name="Martin F."/>
        </authorList>
    </citation>
    <scope>NUCLEOTIDE SEQUENCE [LARGE SCALE GENOMIC DNA]</scope>
    <source>
        <strain evidence="9">Marx 270</strain>
    </source>
</reference>
<dbReference type="GO" id="GO:0003964">
    <property type="term" value="F:RNA-directed DNA polymerase activity"/>
    <property type="evidence" value="ECO:0007669"/>
    <property type="project" value="UniProtKB-KW"/>
</dbReference>
<accession>A0A0C3NU08</accession>
<dbReference type="InterPro" id="IPR041373">
    <property type="entry name" value="RT_RNaseH"/>
</dbReference>
<dbReference type="Pfam" id="PF00078">
    <property type="entry name" value="RVT_1"/>
    <property type="match status" value="1"/>
</dbReference>
<evidence type="ECO:0000256" key="2">
    <source>
        <dbReference type="ARBA" id="ARBA00022695"/>
    </source>
</evidence>
<dbReference type="InterPro" id="IPR043502">
    <property type="entry name" value="DNA/RNA_pol_sf"/>
</dbReference>
<keyword evidence="6" id="KW-0695">RNA-directed DNA polymerase</keyword>
<keyword evidence="2" id="KW-0548">Nucleotidyltransferase</keyword>
<gene>
    <name evidence="8" type="ORF">M404DRAFT_30878</name>
</gene>
<dbReference type="Proteomes" id="UP000054217">
    <property type="component" value="Unassembled WGS sequence"/>
</dbReference>
<dbReference type="PANTHER" id="PTHR37984">
    <property type="entry name" value="PROTEIN CBG26694"/>
    <property type="match status" value="1"/>
</dbReference>
<organism evidence="8 9">
    <name type="scientific">Pisolithus tinctorius Marx 270</name>
    <dbReference type="NCBI Taxonomy" id="870435"/>
    <lineage>
        <taxon>Eukaryota</taxon>
        <taxon>Fungi</taxon>
        <taxon>Dikarya</taxon>
        <taxon>Basidiomycota</taxon>
        <taxon>Agaricomycotina</taxon>
        <taxon>Agaricomycetes</taxon>
        <taxon>Agaricomycetidae</taxon>
        <taxon>Boletales</taxon>
        <taxon>Sclerodermatineae</taxon>
        <taxon>Pisolithaceae</taxon>
        <taxon>Pisolithus</taxon>
    </lineage>
</organism>
<proteinExistence type="predicted"/>
<dbReference type="InterPro" id="IPR050951">
    <property type="entry name" value="Retrovirus_Pol_polyprotein"/>
</dbReference>
<dbReference type="CDD" id="cd09274">
    <property type="entry name" value="RNase_HI_RT_Ty3"/>
    <property type="match status" value="1"/>
</dbReference>
<keyword evidence="9" id="KW-1185">Reference proteome</keyword>
<keyword evidence="4" id="KW-0255">Endonuclease</keyword>
<dbReference type="InterPro" id="IPR043128">
    <property type="entry name" value="Rev_trsase/Diguanyl_cyclase"/>
</dbReference>
<evidence type="ECO:0000259" key="7">
    <source>
        <dbReference type="PROSITE" id="PS50878"/>
    </source>
</evidence>
<evidence type="ECO:0000313" key="8">
    <source>
        <dbReference type="EMBL" id="KIN98910.1"/>
    </source>
</evidence>
<dbReference type="SUPFAM" id="SSF56672">
    <property type="entry name" value="DNA/RNA polymerases"/>
    <property type="match status" value="1"/>
</dbReference>
<keyword evidence="1" id="KW-0808">Transferase</keyword>
<dbReference type="GO" id="GO:0004519">
    <property type="term" value="F:endonuclease activity"/>
    <property type="evidence" value="ECO:0007669"/>
    <property type="project" value="UniProtKB-KW"/>
</dbReference>
<keyword evidence="3" id="KW-0540">Nuclease</keyword>
<sequence>MLDVCIVVYLDDILIYLQDMESHCEHVKEVLHCLQKHGLYAKPEKCEFHSNSVKYLGYVLSHCGLTMSTEKVQAVCNWPELQKGAPWNFSKECCSTFLCLKDAFSSAPVLTHWVPDALLTVETDASNYAIAGILSLTCSDSELCPVTFYSCTMTVPELNYDTHDKELLAIFKAFHHWQHYLEGSTLPVDVVTDHKNLEYFSTSKVLTHQQACWSEYLSQFNLSIHF</sequence>
<dbReference type="PROSITE" id="PS50878">
    <property type="entry name" value="RT_POL"/>
    <property type="match status" value="1"/>
</dbReference>
<reference evidence="8 9" key="1">
    <citation type="submission" date="2014-04" db="EMBL/GenBank/DDBJ databases">
        <authorList>
            <consortium name="DOE Joint Genome Institute"/>
            <person name="Kuo A."/>
            <person name="Kohler A."/>
            <person name="Costa M.D."/>
            <person name="Nagy L.G."/>
            <person name="Floudas D."/>
            <person name="Copeland A."/>
            <person name="Barry K.W."/>
            <person name="Cichocki N."/>
            <person name="Veneault-Fourrey C."/>
            <person name="LaButti K."/>
            <person name="Lindquist E.A."/>
            <person name="Lipzen A."/>
            <person name="Lundell T."/>
            <person name="Morin E."/>
            <person name="Murat C."/>
            <person name="Sun H."/>
            <person name="Tunlid A."/>
            <person name="Henrissat B."/>
            <person name="Grigoriev I.V."/>
            <person name="Hibbett D.S."/>
            <person name="Martin F."/>
            <person name="Nordberg H.P."/>
            <person name="Cantor M.N."/>
            <person name="Hua S.X."/>
        </authorList>
    </citation>
    <scope>NUCLEOTIDE SEQUENCE [LARGE SCALE GENOMIC DNA]</scope>
    <source>
        <strain evidence="8 9">Marx 270</strain>
    </source>
</reference>